<gene>
    <name evidence="3" type="ORF">EUA93_17870</name>
</gene>
<dbReference type="PRINTS" id="PR00081">
    <property type="entry name" value="GDHRDH"/>
</dbReference>
<dbReference type="PRINTS" id="PR00080">
    <property type="entry name" value="SDRFAMILY"/>
</dbReference>
<evidence type="ECO:0000256" key="2">
    <source>
        <dbReference type="RuleBase" id="RU000363"/>
    </source>
</evidence>
<keyword evidence="1" id="KW-0560">Oxidoreductase</keyword>
<dbReference type="GO" id="GO:0016491">
    <property type="term" value="F:oxidoreductase activity"/>
    <property type="evidence" value="ECO:0007669"/>
    <property type="project" value="UniProtKB-KW"/>
</dbReference>
<dbReference type="EMBL" id="SDWT01000002">
    <property type="protein sequence ID" value="RYB91982.1"/>
    <property type="molecule type" value="Genomic_DNA"/>
</dbReference>
<keyword evidence="4" id="KW-1185">Reference proteome</keyword>
<dbReference type="PANTHER" id="PTHR43157">
    <property type="entry name" value="PHOSPHATIDYLINOSITOL-GLYCAN BIOSYNTHESIS CLASS F PROTEIN-RELATED"/>
    <property type="match status" value="1"/>
</dbReference>
<evidence type="ECO:0000256" key="1">
    <source>
        <dbReference type="ARBA" id="ARBA00023002"/>
    </source>
</evidence>
<dbReference type="AlphaFoldDB" id="A0A4V1RKE3"/>
<evidence type="ECO:0000313" key="3">
    <source>
        <dbReference type="EMBL" id="RYB91982.1"/>
    </source>
</evidence>
<dbReference type="Gene3D" id="3.40.50.720">
    <property type="entry name" value="NAD(P)-binding Rossmann-like Domain"/>
    <property type="match status" value="1"/>
</dbReference>
<dbReference type="InterPro" id="IPR036291">
    <property type="entry name" value="NAD(P)-bd_dom_sf"/>
</dbReference>
<dbReference type="PANTHER" id="PTHR43157:SF73">
    <property type="entry name" value="WW DOMAIN-CONTAINING OXIDOREDUCTASE-LIKE PROTEIN"/>
    <property type="match status" value="1"/>
</dbReference>
<reference evidence="3 4" key="1">
    <citation type="submission" date="2019-01" db="EMBL/GenBank/DDBJ databases">
        <title>Novel species of Nocardioides.</title>
        <authorList>
            <person name="Liu Q."/>
            <person name="Xin Y.-H."/>
        </authorList>
    </citation>
    <scope>NUCLEOTIDE SEQUENCE [LARGE SCALE GENOMIC DNA]</scope>
    <source>
        <strain evidence="3 4">CGMCC 4.6882</strain>
    </source>
</reference>
<organism evidence="3 4">
    <name type="scientific">Nocardioides oleivorans</name>
    <dbReference type="NCBI Taxonomy" id="273676"/>
    <lineage>
        <taxon>Bacteria</taxon>
        <taxon>Bacillati</taxon>
        <taxon>Actinomycetota</taxon>
        <taxon>Actinomycetes</taxon>
        <taxon>Propionibacteriales</taxon>
        <taxon>Nocardioidaceae</taxon>
        <taxon>Nocardioides</taxon>
    </lineage>
</organism>
<dbReference type="Pfam" id="PF00106">
    <property type="entry name" value="adh_short"/>
    <property type="match status" value="1"/>
</dbReference>
<protein>
    <submittedName>
        <fullName evidence="3">SDR family NAD(P)-dependent oxidoreductase</fullName>
    </submittedName>
</protein>
<sequence>MSSPVRDLAGRTALVTGATSGIGRATAVALARRGARIIVPARTLSKGHAVASTLPAVPDGVDDHLVRELDLADLTSVAAFAEATHETIDLLVNNAGVSSPTLRRTADGHELQLGTNHLGHFALTSALLPRVTGRIVSVASQAERMSRLDVADLTPGHLDWHDRPYDASRAYADSKLANLLFTLELERRLRAAGSPVKALAAHPGLVVTAIYDRRDGRRPGLWDRLLPIVGQSPEAGALPVVMAATADLPGGTFTGPKHLLHMRGGAEVIGRSARARDVALAQALWTASEQLTGVRAELAG</sequence>
<evidence type="ECO:0000313" key="4">
    <source>
        <dbReference type="Proteomes" id="UP000294071"/>
    </source>
</evidence>
<dbReference type="OrthoDB" id="4577644at2"/>
<dbReference type="InterPro" id="IPR002347">
    <property type="entry name" value="SDR_fam"/>
</dbReference>
<accession>A0A4V1RKE3</accession>
<comment type="caution">
    <text evidence="3">The sequence shown here is derived from an EMBL/GenBank/DDBJ whole genome shotgun (WGS) entry which is preliminary data.</text>
</comment>
<dbReference type="RefSeq" id="WP_129401647.1">
    <property type="nucleotide sequence ID" value="NZ_SDWT01000002.1"/>
</dbReference>
<dbReference type="SUPFAM" id="SSF51735">
    <property type="entry name" value="NAD(P)-binding Rossmann-fold domains"/>
    <property type="match status" value="1"/>
</dbReference>
<dbReference type="Proteomes" id="UP000294071">
    <property type="component" value="Unassembled WGS sequence"/>
</dbReference>
<proteinExistence type="inferred from homology"/>
<name>A0A4V1RKE3_9ACTN</name>
<comment type="similarity">
    <text evidence="2">Belongs to the short-chain dehydrogenases/reductases (SDR) family.</text>
</comment>